<keyword evidence="3" id="KW-1185">Reference proteome</keyword>
<dbReference type="InterPro" id="IPR050600">
    <property type="entry name" value="SETD3_SETD6_MTase"/>
</dbReference>
<dbReference type="Gene3D" id="3.90.1410.10">
    <property type="entry name" value="set domain protein methyltransferase, domain 1"/>
    <property type="match status" value="1"/>
</dbReference>
<gene>
    <name evidence="2" type="ORF">BGZ99_007416</name>
</gene>
<comment type="caution">
    <text evidence="2">The sequence shown here is derived from an EMBL/GenBank/DDBJ whole genome shotgun (WGS) entry which is preliminary data.</text>
</comment>
<dbReference type="GO" id="GO:0016279">
    <property type="term" value="F:protein-lysine N-methyltransferase activity"/>
    <property type="evidence" value="ECO:0007669"/>
    <property type="project" value="TreeGrafter"/>
</dbReference>
<proteinExistence type="predicted"/>
<organism evidence="2 3">
    <name type="scientific">Dissophora globulifera</name>
    <dbReference type="NCBI Taxonomy" id="979702"/>
    <lineage>
        <taxon>Eukaryota</taxon>
        <taxon>Fungi</taxon>
        <taxon>Fungi incertae sedis</taxon>
        <taxon>Mucoromycota</taxon>
        <taxon>Mortierellomycotina</taxon>
        <taxon>Mortierellomycetes</taxon>
        <taxon>Mortierellales</taxon>
        <taxon>Mortierellaceae</taxon>
        <taxon>Dissophora</taxon>
    </lineage>
</organism>
<name>A0A9P6R9R6_9FUNG</name>
<protein>
    <recommendedName>
        <fullName evidence="4">SET domain-containing protein</fullName>
    </recommendedName>
</protein>
<feature type="region of interest" description="Disordered" evidence="1">
    <location>
        <begin position="515"/>
        <end position="534"/>
    </location>
</feature>
<sequence length="621" mass="69797">MSTALPHFRAWATEHGVVSALVPKESKGMGTGLFLPQDQDQPQSDSPNSQQGELLYVPRSLLLCRTRILSMQIEPLQRTFDAIGLDNVTERLAVLLFLLYQRLVLEERDSACRAGLYGLCKPVDPSAPGSIFDPYIATLPDVSTPVTLDPDMVQGYLAGTLLLDSVSAKRNKLETEFELLSGNMNVFDGWSVLPSLENFIWADATFWSRVLSFGTQWSQDDDQVQGKSGLKRMDQVTPDDMHMVPFLDFANHATNPNIRWQVDADGLRVWAKESLLDSHRGDGTKDYHRAHDSEVYLSYGNKPNTELLFLYGFTLPDNPTEFLTLPLPMDEEDPYYMPKAHTLMRLGIPPRVTIYLSKQDGPKDLVELCQGLWITPESQFLLWIYSLNEEDGVGALIEEPSFKVCLPDDMADGIEDEDGGNGNDLDKMEEADLIDEAAVGRLLLTVGKSRIVSTEILQITVPELEIYPVIILRSLLLMNQRIEFYISRIMETGDKVQRTDDIAIVRAINYQDMPNDEGSKSSLPKASGFPDNSRLGNSNIGECLVPTLLEPDHEHPITRRQLDVEIQISSVVSMMKSYRTEEMDLLVRIGNILGEAQTLCLEKSDFIKEYLVRMQSEEVVV</sequence>
<dbReference type="OrthoDB" id="441812at2759"/>
<dbReference type="PANTHER" id="PTHR13271">
    <property type="entry name" value="UNCHARACTERIZED PUTATIVE METHYLTRANSFERASE"/>
    <property type="match status" value="1"/>
</dbReference>
<evidence type="ECO:0008006" key="4">
    <source>
        <dbReference type="Google" id="ProtNLM"/>
    </source>
</evidence>
<evidence type="ECO:0000313" key="2">
    <source>
        <dbReference type="EMBL" id="KAG0315528.1"/>
    </source>
</evidence>
<accession>A0A9P6R9R6</accession>
<feature type="region of interest" description="Disordered" evidence="1">
    <location>
        <begin position="31"/>
        <end position="51"/>
    </location>
</feature>
<reference evidence="2" key="1">
    <citation type="journal article" date="2020" name="Fungal Divers.">
        <title>Resolving the Mortierellaceae phylogeny through synthesis of multi-gene phylogenetics and phylogenomics.</title>
        <authorList>
            <person name="Vandepol N."/>
            <person name="Liber J."/>
            <person name="Desiro A."/>
            <person name="Na H."/>
            <person name="Kennedy M."/>
            <person name="Barry K."/>
            <person name="Grigoriev I.V."/>
            <person name="Miller A.N."/>
            <person name="O'Donnell K."/>
            <person name="Stajich J.E."/>
            <person name="Bonito G."/>
        </authorList>
    </citation>
    <scope>NUCLEOTIDE SEQUENCE</scope>
    <source>
        <strain evidence="2">REB-010B</strain>
    </source>
</reference>
<dbReference type="SUPFAM" id="SSF82199">
    <property type="entry name" value="SET domain"/>
    <property type="match status" value="1"/>
</dbReference>
<evidence type="ECO:0000313" key="3">
    <source>
        <dbReference type="Proteomes" id="UP000738325"/>
    </source>
</evidence>
<dbReference type="CDD" id="cd10527">
    <property type="entry name" value="SET_LSMT"/>
    <property type="match status" value="1"/>
</dbReference>
<dbReference type="AlphaFoldDB" id="A0A9P6R9R6"/>
<dbReference type="EMBL" id="JAAAIP010000532">
    <property type="protein sequence ID" value="KAG0315528.1"/>
    <property type="molecule type" value="Genomic_DNA"/>
</dbReference>
<evidence type="ECO:0000256" key="1">
    <source>
        <dbReference type="SAM" id="MobiDB-lite"/>
    </source>
</evidence>
<feature type="compositionally biased region" description="Low complexity" evidence="1">
    <location>
        <begin position="36"/>
        <end position="51"/>
    </location>
</feature>
<dbReference type="Proteomes" id="UP000738325">
    <property type="component" value="Unassembled WGS sequence"/>
</dbReference>
<dbReference type="InterPro" id="IPR046341">
    <property type="entry name" value="SET_dom_sf"/>
</dbReference>